<gene>
    <name evidence="2" type="ORF">LCGC14_0278530</name>
</gene>
<feature type="region of interest" description="Disordered" evidence="1">
    <location>
        <begin position="1"/>
        <end position="22"/>
    </location>
</feature>
<dbReference type="AlphaFoldDB" id="A0A0F9TWW9"/>
<sequence>MPEDQNPSVVKEGGTSNYSMSRGELAKSDASYIDKLQKSFQAPSPGAQAKSTYFPSAGRPLQAGTFGSKSLGNIPIFVANAGLIPIGMLEARRKAEQDAAVKEFAMFGPANNEALDHYIELVNPLAQDEFNAKVQGSINTYLDDKAYELGGDYTKARMLTKYDPAFKNMIRSYQTYARMYNQLAPEAMDVLAKAADPTANYVDDETVRKAMMFIHNHDNLGTTSIDELHKYVGEFQAYMGIDKAVKSSLGMVKSSITTTIKENVKLSTDAYKVLERVEREGFYTDDEMDMLVEDAMQSYPYLESDPKARAMFKKKLRAGIKQTEKKTVTAVRREIAERQRKVGQSFGLFGNADRGYSGTKIPKYTDDGMRQYDTHQITLPSTNASKKNTSIDISPNDIVNVRNQKGEVIRGYFNSPLKARPTTMYKDPTDALQVSSSLDIQAMIDYVDPNTGKEQGLKKGKLWFNIVGGTDGPTQIDVIDLGGTAEIMIPEEKLKGQLSSQYTDEVWHQVRTAAMQTPTPTSKPRTEGGRNKFITMETATKDQKEWFQSKRERLARKGFEERKAETGLGTYIVDDIELKNKAGEWVSFEEVVAMGITNGKWTRESLMKGLNEGEGEFRIKSK</sequence>
<comment type="caution">
    <text evidence="2">The sequence shown here is derived from an EMBL/GenBank/DDBJ whole genome shotgun (WGS) entry which is preliminary data.</text>
</comment>
<protein>
    <submittedName>
        <fullName evidence="2">Uncharacterized protein</fullName>
    </submittedName>
</protein>
<dbReference type="EMBL" id="LAZR01000158">
    <property type="protein sequence ID" value="KKN85530.1"/>
    <property type="molecule type" value="Genomic_DNA"/>
</dbReference>
<organism evidence="2">
    <name type="scientific">marine sediment metagenome</name>
    <dbReference type="NCBI Taxonomy" id="412755"/>
    <lineage>
        <taxon>unclassified sequences</taxon>
        <taxon>metagenomes</taxon>
        <taxon>ecological metagenomes</taxon>
    </lineage>
</organism>
<accession>A0A0F9TWW9</accession>
<reference evidence="2" key="1">
    <citation type="journal article" date="2015" name="Nature">
        <title>Complex archaea that bridge the gap between prokaryotes and eukaryotes.</title>
        <authorList>
            <person name="Spang A."/>
            <person name="Saw J.H."/>
            <person name="Jorgensen S.L."/>
            <person name="Zaremba-Niedzwiedzka K."/>
            <person name="Martijn J."/>
            <person name="Lind A.E."/>
            <person name="van Eijk R."/>
            <person name="Schleper C."/>
            <person name="Guy L."/>
            <person name="Ettema T.J."/>
        </authorList>
    </citation>
    <scope>NUCLEOTIDE SEQUENCE</scope>
</reference>
<evidence type="ECO:0000256" key="1">
    <source>
        <dbReference type="SAM" id="MobiDB-lite"/>
    </source>
</evidence>
<name>A0A0F9TWW9_9ZZZZ</name>
<evidence type="ECO:0000313" key="2">
    <source>
        <dbReference type="EMBL" id="KKN85530.1"/>
    </source>
</evidence>
<proteinExistence type="predicted"/>
<feature type="compositionally biased region" description="Polar residues" evidence="1">
    <location>
        <begin position="1"/>
        <end position="20"/>
    </location>
</feature>